<dbReference type="AlphaFoldDB" id="A0A9W4UC00"/>
<proteinExistence type="predicted"/>
<comment type="caution">
    <text evidence="1">The sequence shown here is derived from an EMBL/GenBank/DDBJ whole genome shotgun (WGS) entry which is preliminary data.</text>
</comment>
<name>A0A9W4UC00_9PLEO</name>
<reference evidence="1" key="1">
    <citation type="submission" date="2023-01" db="EMBL/GenBank/DDBJ databases">
        <authorList>
            <person name="Van Ghelder C."/>
            <person name="Rancurel C."/>
        </authorList>
    </citation>
    <scope>NUCLEOTIDE SEQUENCE</scope>
    <source>
        <strain evidence="1">CNCM I-4278</strain>
    </source>
</reference>
<keyword evidence="2" id="KW-1185">Reference proteome</keyword>
<evidence type="ECO:0000313" key="2">
    <source>
        <dbReference type="Proteomes" id="UP001152607"/>
    </source>
</evidence>
<accession>A0A9W4UC00</accession>
<organism evidence="1 2">
    <name type="scientific">Periconia digitata</name>
    <dbReference type="NCBI Taxonomy" id="1303443"/>
    <lineage>
        <taxon>Eukaryota</taxon>
        <taxon>Fungi</taxon>
        <taxon>Dikarya</taxon>
        <taxon>Ascomycota</taxon>
        <taxon>Pezizomycotina</taxon>
        <taxon>Dothideomycetes</taxon>
        <taxon>Pleosporomycetidae</taxon>
        <taxon>Pleosporales</taxon>
        <taxon>Massarineae</taxon>
        <taxon>Periconiaceae</taxon>
        <taxon>Periconia</taxon>
    </lineage>
</organism>
<dbReference type="EMBL" id="CAOQHR010000003">
    <property type="protein sequence ID" value="CAI6331502.1"/>
    <property type="molecule type" value="Genomic_DNA"/>
</dbReference>
<protein>
    <submittedName>
        <fullName evidence="1">Uncharacterized protein</fullName>
    </submittedName>
</protein>
<evidence type="ECO:0000313" key="1">
    <source>
        <dbReference type="EMBL" id="CAI6331502.1"/>
    </source>
</evidence>
<sequence>MGASAAVSDGPTLFFSPSCCCWMVNPPGRMHDNDYITTAVIGTRAPAPEQARERDSGAFVFPRAIQVTIHTYVPYVHTWTQYHARTHTLSLSHPGFVYVRYFGFLASGQCARYTSVSLASIQPLNAFSRHSLSTGKVLQCHLKRERKKKEKW</sequence>
<dbReference type="Proteomes" id="UP001152607">
    <property type="component" value="Unassembled WGS sequence"/>
</dbReference>
<gene>
    <name evidence="1" type="ORF">PDIGIT_LOCUS4527</name>
</gene>